<keyword evidence="1" id="KW-0863">Zinc-finger</keyword>
<keyword evidence="4" id="KW-1185">Reference proteome</keyword>
<sequence length="75" mass="8825">MKLVVKILKNLPFRCSQCGKRYKQKANLNRHLRYECGIVPKYKCPYCSHMTKRKFSLKMHIGVVHNVVVDCDSIQ</sequence>
<organism evidence="3 4">
    <name type="scientific">Cryptolaemus montrouzieri</name>
    <dbReference type="NCBI Taxonomy" id="559131"/>
    <lineage>
        <taxon>Eukaryota</taxon>
        <taxon>Metazoa</taxon>
        <taxon>Ecdysozoa</taxon>
        <taxon>Arthropoda</taxon>
        <taxon>Hexapoda</taxon>
        <taxon>Insecta</taxon>
        <taxon>Pterygota</taxon>
        <taxon>Neoptera</taxon>
        <taxon>Endopterygota</taxon>
        <taxon>Coleoptera</taxon>
        <taxon>Polyphaga</taxon>
        <taxon>Cucujiformia</taxon>
        <taxon>Coccinelloidea</taxon>
        <taxon>Coccinellidae</taxon>
        <taxon>Scymninae</taxon>
        <taxon>Scymnini</taxon>
        <taxon>Cryptolaemus</taxon>
    </lineage>
</organism>
<dbReference type="Gene3D" id="3.30.160.60">
    <property type="entry name" value="Classic Zinc Finger"/>
    <property type="match status" value="1"/>
</dbReference>
<dbReference type="InterPro" id="IPR013087">
    <property type="entry name" value="Znf_C2H2_type"/>
</dbReference>
<feature type="domain" description="C2H2-type" evidence="2">
    <location>
        <begin position="13"/>
        <end position="40"/>
    </location>
</feature>
<dbReference type="GO" id="GO:0008270">
    <property type="term" value="F:zinc ion binding"/>
    <property type="evidence" value="ECO:0007669"/>
    <property type="project" value="UniProtKB-KW"/>
</dbReference>
<name>A0ABD2N978_9CUCU</name>
<gene>
    <name evidence="3" type="ORF">HHI36_020020</name>
</gene>
<accession>A0ABD2N978</accession>
<proteinExistence type="predicted"/>
<keyword evidence="1" id="KW-0862">Zinc</keyword>
<evidence type="ECO:0000259" key="2">
    <source>
        <dbReference type="PROSITE" id="PS50157"/>
    </source>
</evidence>
<dbReference type="Pfam" id="PF13909">
    <property type="entry name" value="zf-H2C2_5"/>
    <property type="match status" value="1"/>
</dbReference>
<dbReference type="SMART" id="SM00355">
    <property type="entry name" value="ZnF_C2H2"/>
    <property type="match status" value="2"/>
</dbReference>
<comment type="caution">
    <text evidence="3">The sequence shown here is derived from an EMBL/GenBank/DDBJ whole genome shotgun (WGS) entry which is preliminary data.</text>
</comment>
<dbReference type="AlphaFoldDB" id="A0ABD2N978"/>
<dbReference type="Pfam" id="PF00096">
    <property type="entry name" value="zf-C2H2"/>
    <property type="match status" value="1"/>
</dbReference>
<protein>
    <recommendedName>
        <fullName evidence="2">C2H2-type domain-containing protein</fullName>
    </recommendedName>
</protein>
<evidence type="ECO:0000313" key="4">
    <source>
        <dbReference type="Proteomes" id="UP001516400"/>
    </source>
</evidence>
<dbReference type="SUPFAM" id="SSF57667">
    <property type="entry name" value="beta-beta-alpha zinc fingers"/>
    <property type="match status" value="1"/>
</dbReference>
<reference evidence="3 4" key="1">
    <citation type="journal article" date="2021" name="BMC Biol.">
        <title>Horizontally acquired antibacterial genes associated with adaptive radiation of ladybird beetles.</title>
        <authorList>
            <person name="Li H.S."/>
            <person name="Tang X.F."/>
            <person name="Huang Y.H."/>
            <person name="Xu Z.Y."/>
            <person name="Chen M.L."/>
            <person name="Du X.Y."/>
            <person name="Qiu B.Y."/>
            <person name="Chen P.T."/>
            <person name="Zhang W."/>
            <person name="Slipinski A."/>
            <person name="Escalona H.E."/>
            <person name="Waterhouse R.M."/>
            <person name="Zwick A."/>
            <person name="Pang H."/>
        </authorList>
    </citation>
    <scope>NUCLEOTIDE SEQUENCE [LARGE SCALE GENOMIC DNA]</scope>
    <source>
        <strain evidence="3">SYSU2018</strain>
    </source>
</reference>
<evidence type="ECO:0000256" key="1">
    <source>
        <dbReference type="PROSITE-ProRule" id="PRU00042"/>
    </source>
</evidence>
<dbReference type="Proteomes" id="UP001516400">
    <property type="component" value="Unassembled WGS sequence"/>
</dbReference>
<dbReference type="EMBL" id="JABFTP020000083">
    <property type="protein sequence ID" value="KAL3275251.1"/>
    <property type="molecule type" value="Genomic_DNA"/>
</dbReference>
<keyword evidence="1" id="KW-0479">Metal-binding</keyword>
<dbReference type="PROSITE" id="PS50157">
    <property type="entry name" value="ZINC_FINGER_C2H2_2"/>
    <property type="match status" value="1"/>
</dbReference>
<evidence type="ECO:0000313" key="3">
    <source>
        <dbReference type="EMBL" id="KAL3275251.1"/>
    </source>
</evidence>
<dbReference type="InterPro" id="IPR036236">
    <property type="entry name" value="Znf_C2H2_sf"/>
</dbReference>
<dbReference type="FunFam" id="3.30.160.60:FF:001384">
    <property type="entry name" value="Zinc finger protein"/>
    <property type="match status" value="1"/>
</dbReference>